<reference evidence="3 4" key="1">
    <citation type="submission" date="2019-11" db="EMBL/GenBank/DDBJ databases">
        <title>Novel species isolated from a subtropical stream in China.</title>
        <authorList>
            <person name="Lu H."/>
        </authorList>
    </citation>
    <scope>NUCLEOTIDE SEQUENCE [LARGE SCALE GENOMIC DNA]</scope>
    <source>
        <strain evidence="3 4">FT80W</strain>
    </source>
</reference>
<feature type="transmembrane region" description="Helical" evidence="1">
    <location>
        <begin position="188"/>
        <end position="206"/>
    </location>
</feature>
<evidence type="ECO:0000313" key="3">
    <source>
        <dbReference type="EMBL" id="MRW94601.1"/>
    </source>
</evidence>
<comment type="caution">
    <text evidence="3">The sequence shown here is derived from an EMBL/GenBank/DDBJ whole genome shotgun (WGS) entry which is preliminary data.</text>
</comment>
<dbReference type="GO" id="GO:0004175">
    <property type="term" value="F:endopeptidase activity"/>
    <property type="evidence" value="ECO:0007669"/>
    <property type="project" value="UniProtKB-ARBA"/>
</dbReference>
<dbReference type="Proteomes" id="UP000433309">
    <property type="component" value="Unassembled WGS sequence"/>
</dbReference>
<sequence>MTLQFPAFLFLALALCSVWAPPLPLGRRSAPLWLMLFVMALAWGLVGGVLDPVAISALVVLAGAAYACMAAPQRWLRAVYGVAAAGLALALAMHKLPGFHNPLLLDRVVLSPGALPFSLYANFDKGAVGLILLALLCQRVASWGELAGLLRRTAPQLVLTIALTMGCALALGVVGIDFKLPAQTPLFIALNLLFTVVAEEAFFRGLLQARLAAALARFRWGAWLAVALSALLFGAAHLGGGLRYGILAGIAGLGYACAYQRTQRIEAAIMVHIALNAVHFICFTYPARIDSV</sequence>
<dbReference type="EMBL" id="WKJK01000031">
    <property type="protein sequence ID" value="MRW94601.1"/>
    <property type="molecule type" value="Genomic_DNA"/>
</dbReference>
<dbReference type="AlphaFoldDB" id="A0A6I2L8N7"/>
<keyword evidence="3" id="KW-0482">Metalloprotease</keyword>
<keyword evidence="1" id="KW-1133">Transmembrane helix</keyword>
<feature type="transmembrane region" description="Helical" evidence="1">
    <location>
        <begin position="242"/>
        <end position="260"/>
    </location>
</feature>
<accession>A0A6I2L8N7</accession>
<dbReference type="GO" id="GO:0080120">
    <property type="term" value="P:CAAX-box protein maturation"/>
    <property type="evidence" value="ECO:0007669"/>
    <property type="project" value="UniProtKB-ARBA"/>
</dbReference>
<organism evidence="3 4">
    <name type="scientific">Duganella guangzhouensis</name>
    <dbReference type="NCBI Taxonomy" id="2666084"/>
    <lineage>
        <taxon>Bacteria</taxon>
        <taxon>Pseudomonadati</taxon>
        <taxon>Pseudomonadota</taxon>
        <taxon>Betaproteobacteria</taxon>
        <taxon>Burkholderiales</taxon>
        <taxon>Oxalobacteraceae</taxon>
        <taxon>Telluria group</taxon>
        <taxon>Duganella</taxon>
    </lineage>
</organism>
<feature type="transmembrane region" description="Helical" evidence="1">
    <location>
        <begin position="32"/>
        <end position="63"/>
    </location>
</feature>
<keyword evidence="4" id="KW-1185">Reference proteome</keyword>
<feature type="transmembrane region" description="Helical" evidence="1">
    <location>
        <begin position="114"/>
        <end position="136"/>
    </location>
</feature>
<dbReference type="GO" id="GO:0008237">
    <property type="term" value="F:metallopeptidase activity"/>
    <property type="evidence" value="ECO:0007669"/>
    <property type="project" value="UniProtKB-KW"/>
</dbReference>
<feature type="transmembrane region" description="Helical" evidence="1">
    <location>
        <begin position="218"/>
        <end position="236"/>
    </location>
</feature>
<name>A0A6I2L8N7_9BURK</name>
<feature type="transmembrane region" description="Helical" evidence="1">
    <location>
        <begin position="75"/>
        <end position="94"/>
    </location>
</feature>
<dbReference type="Pfam" id="PF02517">
    <property type="entry name" value="Rce1-like"/>
    <property type="match status" value="1"/>
</dbReference>
<gene>
    <name evidence="3" type="ORF">GJ699_32000</name>
</gene>
<dbReference type="GO" id="GO:0006508">
    <property type="term" value="P:proteolysis"/>
    <property type="evidence" value="ECO:0007669"/>
    <property type="project" value="UniProtKB-KW"/>
</dbReference>
<evidence type="ECO:0000313" key="4">
    <source>
        <dbReference type="Proteomes" id="UP000433309"/>
    </source>
</evidence>
<evidence type="ECO:0000256" key="1">
    <source>
        <dbReference type="SAM" id="Phobius"/>
    </source>
</evidence>
<proteinExistence type="predicted"/>
<protein>
    <submittedName>
        <fullName evidence="3">CPBP family intramembrane metalloprotease</fullName>
    </submittedName>
</protein>
<dbReference type="RefSeq" id="WP_154383471.1">
    <property type="nucleotide sequence ID" value="NZ_WKJK01000031.1"/>
</dbReference>
<keyword evidence="1" id="KW-0472">Membrane</keyword>
<keyword evidence="3" id="KW-0378">Hydrolase</keyword>
<feature type="transmembrane region" description="Helical" evidence="1">
    <location>
        <begin position="267"/>
        <end position="287"/>
    </location>
</feature>
<keyword evidence="1" id="KW-0812">Transmembrane</keyword>
<feature type="domain" description="CAAX prenyl protease 2/Lysostaphin resistance protein A-like" evidence="2">
    <location>
        <begin position="183"/>
        <end position="278"/>
    </location>
</feature>
<keyword evidence="3" id="KW-0645">Protease</keyword>
<feature type="transmembrane region" description="Helical" evidence="1">
    <location>
        <begin position="157"/>
        <end position="176"/>
    </location>
</feature>
<evidence type="ECO:0000259" key="2">
    <source>
        <dbReference type="Pfam" id="PF02517"/>
    </source>
</evidence>
<dbReference type="InterPro" id="IPR003675">
    <property type="entry name" value="Rce1/LyrA-like_dom"/>
</dbReference>